<feature type="non-terminal residue" evidence="1">
    <location>
        <position position="1"/>
    </location>
</feature>
<organism evidence="1 2">
    <name type="scientific">Brassica napus</name>
    <name type="common">Rape</name>
    <dbReference type="NCBI Taxonomy" id="3708"/>
    <lineage>
        <taxon>Eukaryota</taxon>
        <taxon>Viridiplantae</taxon>
        <taxon>Streptophyta</taxon>
        <taxon>Embryophyta</taxon>
        <taxon>Tracheophyta</taxon>
        <taxon>Spermatophyta</taxon>
        <taxon>Magnoliopsida</taxon>
        <taxon>eudicotyledons</taxon>
        <taxon>Gunneridae</taxon>
        <taxon>Pentapetalae</taxon>
        <taxon>rosids</taxon>
        <taxon>malvids</taxon>
        <taxon>Brassicales</taxon>
        <taxon>Brassicaceae</taxon>
        <taxon>Brassiceae</taxon>
        <taxon>Brassica</taxon>
    </lineage>
</organism>
<proteinExistence type="predicted"/>
<dbReference type="Proteomes" id="UP000824890">
    <property type="component" value="Unassembled WGS sequence"/>
</dbReference>
<dbReference type="EMBL" id="JAGKQM010000007">
    <property type="protein sequence ID" value="KAH0918641.1"/>
    <property type="molecule type" value="Genomic_DNA"/>
</dbReference>
<protein>
    <submittedName>
        <fullName evidence="1">Uncharacterized protein</fullName>
    </submittedName>
</protein>
<keyword evidence="2" id="KW-1185">Reference proteome</keyword>
<sequence length="66" mass="7532">PQTGIPSVYHSTLESLRLSSSSQNINSQNFKKDMEFMGITVLFLDEKCSDLTKEITRVVIWLLIDL</sequence>
<comment type="caution">
    <text evidence="1">The sequence shown here is derived from an EMBL/GenBank/DDBJ whole genome shotgun (WGS) entry which is preliminary data.</text>
</comment>
<accession>A0ABQ8CNL7</accession>
<evidence type="ECO:0000313" key="2">
    <source>
        <dbReference type="Proteomes" id="UP000824890"/>
    </source>
</evidence>
<reference evidence="1 2" key="1">
    <citation type="submission" date="2021-05" db="EMBL/GenBank/DDBJ databases">
        <title>Genome Assembly of Synthetic Allotetraploid Brassica napus Reveals Homoeologous Exchanges between Subgenomes.</title>
        <authorList>
            <person name="Davis J.T."/>
        </authorList>
    </citation>
    <scope>NUCLEOTIDE SEQUENCE [LARGE SCALE GENOMIC DNA]</scope>
    <source>
        <strain evidence="2">cv. Da-Ae</strain>
        <tissue evidence="1">Seedling</tissue>
    </source>
</reference>
<evidence type="ECO:0000313" key="1">
    <source>
        <dbReference type="EMBL" id="KAH0918641.1"/>
    </source>
</evidence>
<name>A0ABQ8CNL7_BRANA</name>
<gene>
    <name evidence="1" type="ORF">HID58_026301</name>
</gene>